<accession>A0A5K1IUA6</accession>
<dbReference type="RefSeq" id="WP_152063218.1">
    <property type="nucleotide sequence ID" value="NZ_CABWIC010000007.1"/>
</dbReference>
<gene>
    <name evidence="1" type="ORF">JKKLCJKK_00526</name>
</gene>
<evidence type="ECO:0000313" key="2">
    <source>
        <dbReference type="Proteomes" id="UP000405524"/>
    </source>
</evidence>
<name>A0A5K1IUA6_9ACTN</name>
<proteinExistence type="predicted"/>
<dbReference type="Proteomes" id="UP000405524">
    <property type="component" value="Unassembled WGS sequence"/>
</dbReference>
<reference evidence="1 2" key="1">
    <citation type="submission" date="2019-10" db="EMBL/GenBank/DDBJ databases">
        <authorList>
            <person name="Wolf R A."/>
        </authorList>
    </citation>
    <scope>NUCLEOTIDE SEQUENCE [LARGE SCALE GENOMIC DNA]</scope>
    <source>
        <strain evidence="1">Collinsella_intestinalis_DSM_13632</strain>
    </source>
</reference>
<dbReference type="EMBL" id="CABWIC010000007">
    <property type="protein sequence ID" value="VWL92288.1"/>
    <property type="molecule type" value="Genomic_DNA"/>
</dbReference>
<sequence>MERSLVIVSDADLYYFPAFAGDRVFITQLFSGRPGRLFNALRKLCPPLARFRYGPWKNQLDGYDRIVVMDVAALMDASLFSFLRSGSASADIFIYSWNMDLSDGQIKILKEKAERYSCGLYSYDEGFCARHGFTFNTIMFDAGLRCPPVPLECDAVYLGLSKDRLDVVERAARVLTQAGLQLDFTVVGPGAADGMEPYIKQSINYVPYQEYLLRIYRSRAIVDIAQHGQLGYSMRVMESIFYDKKLITTNPHVVDAPFFKYGNVLVLDERTSLIEVKEFMARPTAPYGDEIRRYYSVEAWADRFI</sequence>
<evidence type="ECO:0008006" key="3">
    <source>
        <dbReference type="Google" id="ProtNLM"/>
    </source>
</evidence>
<dbReference type="AlphaFoldDB" id="A0A5K1IUA6"/>
<dbReference type="GeneID" id="77465510"/>
<organism evidence="1 2">
    <name type="scientific">Collinsella intestinalis</name>
    <dbReference type="NCBI Taxonomy" id="147207"/>
    <lineage>
        <taxon>Bacteria</taxon>
        <taxon>Bacillati</taxon>
        <taxon>Actinomycetota</taxon>
        <taxon>Coriobacteriia</taxon>
        <taxon>Coriobacteriales</taxon>
        <taxon>Coriobacteriaceae</taxon>
        <taxon>Collinsella</taxon>
    </lineage>
</organism>
<dbReference type="OrthoDB" id="5165900at2"/>
<evidence type="ECO:0000313" key="1">
    <source>
        <dbReference type="EMBL" id="VWL92288.1"/>
    </source>
</evidence>
<protein>
    <recommendedName>
        <fullName evidence="3">Glycosyltransferase family 1 protein</fullName>
    </recommendedName>
</protein>